<dbReference type="NCBIfam" id="NF011442">
    <property type="entry name" value="PRK14869.1-4"/>
    <property type="match status" value="1"/>
</dbReference>
<evidence type="ECO:0000256" key="3">
    <source>
        <dbReference type="ARBA" id="ARBA00022723"/>
    </source>
</evidence>
<dbReference type="InterPro" id="IPR001667">
    <property type="entry name" value="DDH_dom"/>
</dbReference>
<dbReference type="EMBL" id="CP046996">
    <property type="protein sequence ID" value="QHA01644.1"/>
    <property type="molecule type" value="Genomic_DNA"/>
</dbReference>
<feature type="domain" description="CBS" evidence="9">
    <location>
        <begin position="251"/>
        <end position="309"/>
    </location>
</feature>
<dbReference type="GO" id="GO:0046872">
    <property type="term" value="F:metal ion binding"/>
    <property type="evidence" value="ECO:0007669"/>
    <property type="project" value="UniProtKB-KW"/>
</dbReference>
<dbReference type="Pfam" id="PF02833">
    <property type="entry name" value="DHHA2"/>
    <property type="match status" value="1"/>
</dbReference>
<organism evidence="10 11">
    <name type="scientific">Dehalobacter restrictus</name>
    <dbReference type="NCBI Taxonomy" id="55583"/>
    <lineage>
        <taxon>Bacteria</taxon>
        <taxon>Bacillati</taxon>
        <taxon>Bacillota</taxon>
        <taxon>Clostridia</taxon>
        <taxon>Eubacteriales</taxon>
        <taxon>Desulfitobacteriaceae</taxon>
        <taxon>Dehalobacter</taxon>
    </lineage>
</organism>
<dbReference type="Pfam" id="PF01368">
    <property type="entry name" value="DHH"/>
    <property type="match status" value="1"/>
</dbReference>
<dbReference type="GO" id="GO:0005737">
    <property type="term" value="C:cytoplasm"/>
    <property type="evidence" value="ECO:0007669"/>
    <property type="project" value="InterPro"/>
</dbReference>
<dbReference type="Gene3D" id="3.90.1640.10">
    <property type="entry name" value="inorganic pyrophosphatase (n-terminal core)"/>
    <property type="match status" value="1"/>
</dbReference>
<evidence type="ECO:0000256" key="6">
    <source>
        <dbReference type="ARBA" id="ARBA00032535"/>
    </source>
</evidence>
<dbReference type="Gene3D" id="3.10.310.20">
    <property type="entry name" value="DHHA2 domain"/>
    <property type="match status" value="1"/>
</dbReference>
<reference evidence="10 11" key="1">
    <citation type="submission" date="2019-12" db="EMBL/GenBank/DDBJ databases">
        <title>Sequence classification of anaerobic respiratory reductive dehalogenases: First we see many, then we see few.</title>
        <authorList>
            <person name="Molenda O."/>
            <person name="Puentes Jacome L.A."/>
            <person name="Cao X."/>
            <person name="Nesbo C.L."/>
            <person name="Tang S."/>
            <person name="Morson N."/>
            <person name="Patron J."/>
            <person name="Lomheim L."/>
            <person name="Wishart D.S."/>
            <person name="Edwards E.A."/>
        </authorList>
    </citation>
    <scope>NUCLEOTIDE SEQUENCE [LARGE SCALE GENOMIC DNA]</scope>
    <source>
        <strain evidence="10 11">12DCA</strain>
    </source>
</reference>
<dbReference type="SUPFAM" id="SSF75138">
    <property type="entry name" value="HprK N-terminal domain-like"/>
    <property type="match status" value="1"/>
</dbReference>
<evidence type="ECO:0000256" key="1">
    <source>
        <dbReference type="ARBA" id="ARBA00001936"/>
    </source>
</evidence>
<keyword evidence="5" id="KW-0464">Manganese</keyword>
<dbReference type="InterPro" id="IPR038763">
    <property type="entry name" value="DHH_sf"/>
</dbReference>
<dbReference type="SMART" id="SM01131">
    <property type="entry name" value="DHHA2"/>
    <property type="match status" value="1"/>
</dbReference>
<dbReference type="NCBIfam" id="NF011441">
    <property type="entry name" value="PRK14869.1-3"/>
    <property type="match status" value="1"/>
</dbReference>
<evidence type="ECO:0000313" key="11">
    <source>
        <dbReference type="Proteomes" id="UP000430508"/>
    </source>
</evidence>
<dbReference type="Pfam" id="PF07085">
    <property type="entry name" value="DRTGG"/>
    <property type="match status" value="1"/>
</dbReference>
<dbReference type="SUPFAM" id="SSF64182">
    <property type="entry name" value="DHH phosphoesterases"/>
    <property type="match status" value="1"/>
</dbReference>
<evidence type="ECO:0000256" key="4">
    <source>
        <dbReference type="ARBA" id="ARBA00022801"/>
    </source>
</evidence>
<comment type="cofactor">
    <cofactor evidence="1">
        <name>Mn(2+)</name>
        <dbReference type="ChEBI" id="CHEBI:29035"/>
    </cofactor>
</comment>
<evidence type="ECO:0000256" key="8">
    <source>
        <dbReference type="PROSITE-ProRule" id="PRU00703"/>
    </source>
</evidence>
<evidence type="ECO:0000256" key="7">
    <source>
        <dbReference type="ARBA" id="ARBA00047820"/>
    </source>
</evidence>
<comment type="catalytic activity">
    <reaction evidence="7">
        <text>diphosphate + H2O = 2 phosphate + H(+)</text>
        <dbReference type="Rhea" id="RHEA:24576"/>
        <dbReference type="ChEBI" id="CHEBI:15377"/>
        <dbReference type="ChEBI" id="CHEBI:15378"/>
        <dbReference type="ChEBI" id="CHEBI:33019"/>
        <dbReference type="ChEBI" id="CHEBI:43474"/>
        <dbReference type="EC" id="3.6.1.1"/>
    </reaction>
</comment>
<keyword evidence="4 10" id="KW-0378">Hydrolase</keyword>
<evidence type="ECO:0000256" key="2">
    <source>
        <dbReference type="ARBA" id="ARBA00012146"/>
    </source>
</evidence>
<sequence>MDKLVFVTGHKNPDTDSICSAIAYAELKKKLGVNAVPKRLGDINRETEFVLKHFGVEMPEHLFTVKTQVADLNVDQAFPVSSDISIKTAWHLMKKNNIKTIPVIDDHERLLGIVTLSDITNNYMDALDNNTIASTRTTLRNIAETLNATLICGSQEDFETTGKVVVAAVEPDDLHSFVEPGDIVITGNRLDIQLKALEYGTTCLIITCGGDPSQELIEEARSRNIVLLTTPIDTYTTVRLVNQSIPVGAVMTSQNLISFNIDDFIDDIQDKMLKTRYRSYPIVDDNNRIQGFISRYHLISQRKKNVILVDHNEKSQTVNGIEEAEILEIIDHHRLGDIQTASPIFLRNEPVGSTSTIVANMFFEMGIRPSKGIAGILCSAILSDTLKFKSPTSTYVDRMTAEKLAEIAGIDDMDKYANQMFKEGSSLQGKTLKEIFYQDFKDYTFGKYRIGIGQVFTMDREKISEMEDSLIAFMKQLCAEKGYHLLMLFVTDILDQASEVLFSGEEKELISLAFNVDLGENSVCLPGIVSRKKQVVPLISAAVDK</sequence>
<dbReference type="InterPro" id="IPR010766">
    <property type="entry name" value="DRTGG"/>
</dbReference>
<keyword evidence="8" id="KW-0129">CBS domain</keyword>
<evidence type="ECO:0000259" key="9">
    <source>
        <dbReference type="PROSITE" id="PS51371"/>
    </source>
</evidence>
<dbReference type="InterPro" id="IPR038222">
    <property type="entry name" value="DHHA2_dom_sf"/>
</dbReference>
<dbReference type="Pfam" id="PF00571">
    <property type="entry name" value="CBS"/>
    <property type="match status" value="2"/>
</dbReference>
<proteinExistence type="predicted"/>
<name>A0A857DK35_9FIRM</name>
<dbReference type="SMART" id="SM00116">
    <property type="entry name" value="CBS"/>
    <property type="match status" value="2"/>
</dbReference>
<dbReference type="NCBIfam" id="NF003877">
    <property type="entry name" value="PRK05427.1"/>
    <property type="match status" value="1"/>
</dbReference>
<keyword evidence="3" id="KW-0479">Metal-binding</keyword>
<evidence type="ECO:0000256" key="5">
    <source>
        <dbReference type="ARBA" id="ARBA00023211"/>
    </source>
</evidence>
<dbReference type="PANTHER" id="PTHR12112:SF22">
    <property type="entry name" value="MANGANESE-DEPENDENT INORGANIC PYROPHOSPHATASE-RELATED"/>
    <property type="match status" value="1"/>
</dbReference>
<feature type="domain" description="CBS" evidence="9">
    <location>
        <begin position="72"/>
        <end position="129"/>
    </location>
</feature>
<dbReference type="SUPFAM" id="SSF54631">
    <property type="entry name" value="CBS-domain pair"/>
    <property type="match status" value="1"/>
</dbReference>
<dbReference type="RefSeq" id="WP_158208605.1">
    <property type="nucleotide sequence ID" value="NZ_CP046996.1"/>
</dbReference>
<evidence type="ECO:0000313" key="10">
    <source>
        <dbReference type="EMBL" id="QHA01644.1"/>
    </source>
</evidence>
<dbReference type="FunFam" id="3.90.1640.10:FF:000001">
    <property type="entry name" value="Probable manganese-dependent inorganic pyrophosphatase"/>
    <property type="match status" value="1"/>
</dbReference>
<dbReference type="InterPro" id="IPR046342">
    <property type="entry name" value="CBS_dom_sf"/>
</dbReference>
<dbReference type="GO" id="GO:0004427">
    <property type="term" value="F:inorganic diphosphate phosphatase activity"/>
    <property type="evidence" value="ECO:0007669"/>
    <property type="project" value="UniProtKB-EC"/>
</dbReference>
<dbReference type="NCBIfam" id="NF011443">
    <property type="entry name" value="PRK14869.1-5"/>
    <property type="match status" value="1"/>
</dbReference>
<dbReference type="InterPro" id="IPR000644">
    <property type="entry name" value="CBS_dom"/>
</dbReference>
<gene>
    <name evidence="10" type="ORF">GQ588_13840</name>
</gene>
<dbReference type="AlphaFoldDB" id="A0A857DK35"/>
<dbReference type="Proteomes" id="UP000430508">
    <property type="component" value="Chromosome"/>
</dbReference>
<dbReference type="InterPro" id="IPR028979">
    <property type="entry name" value="Ser_kin/Pase_Hpr-like_N_sf"/>
</dbReference>
<dbReference type="PROSITE" id="PS51371">
    <property type="entry name" value="CBS"/>
    <property type="match status" value="2"/>
</dbReference>
<dbReference type="InterPro" id="IPR004097">
    <property type="entry name" value="DHHA2"/>
</dbReference>
<dbReference type="Gene3D" id="3.40.1390.20">
    <property type="entry name" value="HprK N-terminal domain-like"/>
    <property type="match status" value="1"/>
</dbReference>
<dbReference type="Gene3D" id="3.10.580.10">
    <property type="entry name" value="CBS-domain"/>
    <property type="match status" value="1"/>
</dbReference>
<protein>
    <recommendedName>
        <fullName evidence="2">inorganic diphosphatase</fullName>
        <ecNumber evidence="2">3.6.1.1</ecNumber>
    </recommendedName>
    <alternativeName>
        <fullName evidence="6">Pyrophosphate phospho-hydrolase</fullName>
    </alternativeName>
</protein>
<dbReference type="PANTHER" id="PTHR12112">
    <property type="entry name" value="BNIP - RELATED"/>
    <property type="match status" value="1"/>
</dbReference>
<accession>A0A857DK35</accession>
<dbReference type="EC" id="3.6.1.1" evidence="2"/>